<dbReference type="Pfam" id="PF06810">
    <property type="entry name" value="Phage_scaffold"/>
    <property type="match status" value="1"/>
</dbReference>
<comment type="caution">
    <text evidence="2">The sequence shown here is derived from an EMBL/GenBank/DDBJ whole genome shotgun (WGS) entry which is preliminary data.</text>
</comment>
<reference evidence="2 3" key="1">
    <citation type="submission" date="2018-09" db="EMBL/GenBank/DDBJ databases">
        <title>Cohnella cavernae sp. nov., isolated from a karst cave.</title>
        <authorList>
            <person name="Zhu H."/>
        </authorList>
    </citation>
    <scope>NUCLEOTIDE SEQUENCE [LARGE SCALE GENOMIC DNA]</scope>
    <source>
        <strain evidence="2 3">K2E09-144</strain>
    </source>
</reference>
<dbReference type="AlphaFoldDB" id="A0A398CQU3"/>
<feature type="coiled-coil region" evidence="1">
    <location>
        <begin position="52"/>
        <end position="92"/>
    </location>
</feature>
<organism evidence="2 3">
    <name type="scientific">Cohnella faecalis</name>
    <dbReference type="NCBI Taxonomy" id="2315694"/>
    <lineage>
        <taxon>Bacteria</taxon>
        <taxon>Bacillati</taxon>
        <taxon>Bacillota</taxon>
        <taxon>Bacilli</taxon>
        <taxon>Bacillales</taxon>
        <taxon>Paenibacillaceae</taxon>
        <taxon>Cohnella</taxon>
    </lineage>
</organism>
<dbReference type="EMBL" id="QXJM01000040">
    <property type="protein sequence ID" value="RIE01304.1"/>
    <property type="molecule type" value="Genomic_DNA"/>
</dbReference>
<name>A0A398CQU3_9BACL</name>
<accession>A0A398CQU3</accession>
<evidence type="ECO:0000313" key="3">
    <source>
        <dbReference type="Proteomes" id="UP000266340"/>
    </source>
</evidence>
<sequence length="185" mass="20679">MIRMEWLKKLLEAQGLSEAQIKTITEGVTTNYTGYVPPYRFEIVNTARKTAARTLKARDKQLEELQKALSNEAALKEQIAQLQADNRSASEKFEADLNDLRLSMALKSSLAGKVHDLDIVAGLLDKNKIELDDVGSVKGGLDDQLEALQVSKAFLFVTDSGVKPRFKSASRRKRRKIGRGKRSLF</sequence>
<evidence type="ECO:0000313" key="2">
    <source>
        <dbReference type="EMBL" id="RIE01304.1"/>
    </source>
</evidence>
<keyword evidence="3" id="KW-1185">Reference proteome</keyword>
<dbReference type="InterPro" id="IPR009636">
    <property type="entry name" value="SCAF"/>
</dbReference>
<proteinExistence type="predicted"/>
<evidence type="ECO:0000256" key="1">
    <source>
        <dbReference type="SAM" id="Coils"/>
    </source>
</evidence>
<protein>
    <submittedName>
        <fullName evidence="2">Uncharacterized protein</fullName>
    </submittedName>
</protein>
<dbReference type="Proteomes" id="UP000266340">
    <property type="component" value="Unassembled WGS sequence"/>
</dbReference>
<gene>
    <name evidence="2" type="ORF">D3H35_23255</name>
</gene>
<keyword evidence="1" id="KW-0175">Coiled coil</keyword>